<dbReference type="Proteomes" id="UP000317238">
    <property type="component" value="Unassembled WGS sequence"/>
</dbReference>
<dbReference type="InterPro" id="IPR011047">
    <property type="entry name" value="Quinoprotein_ADH-like_sf"/>
</dbReference>
<dbReference type="OrthoDB" id="244732at2"/>
<evidence type="ECO:0000259" key="2">
    <source>
        <dbReference type="Pfam" id="PF13360"/>
    </source>
</evidence>
<gene>
    <name evidence="3" type="primary">bamB_1</name>
    <name evidence="3" type="ORF">Pan14r_02170</name>
</gene>
<evidence type="ECO:0000313" key="4">
    <source>
        <dbReference type="Proteomes" id="UP000317238"/>
    </source>
</evidence>
<name>A0A5C5XZJ2_9PLAN</name>
<proteinExistence type="predicted"/>
<accession>A0A5C5XZJ2</accession>
<reference evidence="3 4" key="1">
    <citation type="submission" date="2019-02" db="EMBL/GenBank/DDBJ databases">
        <title>Deep-cultivation of Planctomycetes and their phenomic and genomic characterization uncovers novel biology.</title>
        <authorList>
            <person name="Wiegand S."/>
            <person name="Jogler M."/>
            <person name="Boedeker C."/>
            <person name="Pinto D."/>
            <person name="Vollmers J."/>
            <person name="Rivas-Marin E."/>
            <person name="Kohn T."/>
            <person name="Peeters S.H."/>
            <person name="Heuer A."/>
            <person name="Rast P."/>
            <person name="Oberbeckmann S."/>
            <person name="Bunk B."/>
            <person name="Jeske O."/>
            <person name="Meyerdierks A."/>
            <person name="Storesund J.E."/>
            <person name="Kallscheuer N."/>
            <person name="Luecker S."/>
            <person name="Lage O.M."/>
            <person name="Pohl T."/>
            <person name="Merkel B.J."/>
            <person name="Hornburger P."/>
            <person name="Mueller R.-W."/>
            <person name="Bruemmer F."/>
            <person name="Labrenz M."/>
            <person name="Spormann A.M."/>
            <person name="Op Den Camp H."/>
            <person name="Overmann J."/>
            <person name="Amann R."/>
            <person name="Jetten M.S.M."/>
            <person name="Mascher T."/>
            <person name="Medema M.H."/>
            <person name="Devos D.P."/>
            <person name="Kaster A.-K."/>
            <person name="Ovreas L."/>
            <person name="Rohde M."/>
            <person name="Galperin M.Y."/>
            <person name="Jogler C."/>
        </authorList>
    </citation>
    <scope>NUCLEOTIDE SEQUENCE [LARGE SCALE GENOMIC DNA]</scope>
    <source>
        <strain evidence="3 4">Pan14r</strain>
    </source>
</reference>
<evidence type="ECO:0000256" key="1">
    <source>
        <dbReference type="SAM" id="SignalP"/>
    </source>
</evidence>
<dbReference type="PANTHER" id="PTHR34512">
    <property type="entry name" value="CELL SURFACE PROTEIN"/>
    <property type="match status" value="1"/>
</dbReference>
<dbReference type="EMBL" id="SJPL01000001">
    <property type="protein sequence ID" value="TWT67979.1"/>
    <property type="molecule type" value="Genomic_DNA"/>
</dbReference>
<keyword evidence="1" id="KW-0732">Signal</keyword>
<dbReference type="RefSeq" id="WP_146438065.1">
    <property type="nucleotide sequence ID" value="NZ_SJPL01000001.1"/>
</dbReference>
<dbReference type="SUPFAM" id="SSF50998">
    <property type="entry name" value="Quinoprotein alcohol dehydrogenase-like"/>
    <property type="match status" value="1"/>
</dbReference>
<dbReference type="Gene3D" id="2.130.10.10">
    <property type="entry name" value="YVTN repeat-like/Quinoprotein amine dehydrogenase"/>
    <property type="match status" value="2"/>
</dbReference>
<dbReference type="InterPro" id="IPR002372">
    <property type="entry name" value="PQQ_rpt_dom"/>
</dbReference>
<keyword evidence="4" id="KW-1185">Reference proteome</keyword>
<feature type="signal peptide" evidence="1">
    <location>
        <begin position="1"/>
        <end position="25"/>
    </location>
</feature>
<dbReference type="PANTHER" id="PTHR34512:SF30">
    <property type="entry name" value="OUTER MEMBRANE PROTEIN ASSEMBLY FACTOR BAMB"/>
    <property type="match status" value="1"/>
</dbReference>
<sequence length="431" mass="46151" precursor="true">MTVKFCCRVWAVFAFGLLATSPVFADSWPGFHGPNARGIAPEGQLPLLGESTEPIWAQTLGSRDVGSPIVVNDRIYLLRSDPQAAMISLDCRNLSDGELVWSVPKPQQVYHLHLRNTLASATPAADDDHLYWAYSDGRHTWLIATGYDGQEVWTRDFGRWQSQHGFGTSPLVVGDQVVLFYSQQAEQLKPGDQPGQSRMISVDRATGETRWETELASTRTSYGVPAIVRDDNGRPTMLVAANTGNGIFGLDPSDGRLLFDSDVFDKRCCSSPLLFGNLAIGTCGSGGGGNQLVAVELPSPGSSDLGPDAKAREVYRVTSGAPYVPTSVISNGLMFAVDDRGIASCIDAKTGKTQKRQRLGGNYGASPILAGDRWLVISLDGVATVMSADQEMSVLSTKELGLPVGATPAIADGRLLIRAGDQLLCFDADAN</sequence>
<protein>
    <submittedName>
        <fullName evidence="3">Outer membrane protein assembly factor BamB</fullName>
    </submittedName>
</protein>
<comment type="caution">
    <text evidence="3">The sequence shown here is derived from an EMBL/GenBank/DDBJ whole genome shotgun (WGS) entry which is preliminary data.</text>
</comment>
<feature type="chain" id="PRO_5022739565" evidence="1">
    <location>
        <begin position="26"/>
        <end position="431"/>
    </location>
</feature>
<feature type="domain" description="Pyrrolo-quinoline quinone repeat" evidence="2">
    <location>
        <begin position="94"/>
        <end position="238"/>
    </location>
</feature>
<organism evidence="3 4">
    <name type="scientific">Crateriforma conspicua</name>
    <dbReference type="NCBI Taxonomy" id="2527996"/>
    <lineage>
        <taxon>Bacteria</taxon>
        <taxon>Pseudomonadati</taxon>
        <taxon>Planctomycetota</taxon>
        <taxon>Planctomycetia</taxon>
        <taxon>Planctomycetales</taxon>
        <taxon>Planctomycetaceae</taxon>
        <taxon>Crateriforma</taxon>
    </lineage>
</organism>
<dbReference type="AlphaFoldDB" id="A0A5C5XZJ2"/>
<dbReference type="InterPro" id="IPR015943">
    <property type="entry name" value="WD40/YVTN_repeat-like_dom_sf"/>
</dbReference>
<evidence type="ECO:0000313" key="3">
    <source>
        <dbReference type="EMBL" id="TWT67979.1"/>
    </source>
</evidence>
<dbReference type="Pfam" id="PF13360">
    <property type="entry name" value="PQQ_2"/>
    <property type="match status" value="1"/>
</dbReference>